<evidence type="ECO:0008006" key="3">
    <source>
        <dbReference type="Google" id="ProtNLM"/>
    </source>
</evidence>
<dbReference type="RefSeq" id="WP_272739466.1">
    <property type="nucleotide sequence ID" value="NZ_JAQQKW010000001.1"/>
</dbReference>
<evidence type="ECO:0000313" key="2">
    <source>
        <dbReference type="Proteomes" id="UP001216595"/>
    </source>
</evidence>
<dbReference type="Proteomes" id="UP001216595">
    <property type="component" value="Unassembled WGS sequence"/>
</dbReference>
<comment type="caution">
    <text evidence="1">The sequence shown here is derived from an EMBL/GenBank/DDBJ whole genome shotgun (WGS) entry which is preliminary data.</text>
</comment>
<protein>
    <recommendedName>
        <fullName evidence="3">YdhG-like domain-containing protein</fullName>
    </recommendedName>
</protein>
<sequence length="127" mass="14201">MLRDFPVLFETLKALMLEAAPDMTVTQASDCCLTVKTRWIEARTGEPAWFGWIAIKASYVAYHLLPLYSLPELNALVPASLERKRQGKTCFAFKSADEALLEDLRLLTERLAAKEADLRAAIGQTRG</sequence>
<name>A0ABT5I995_9CAUL</name>
<gene>
    <name evidence="1" type="ORF">PQU94_00195</name>
</gene>
<proteinExistence type="predicted"/>
<reference evidence="1 2" key="1">
    <citation type="submission" date="2023-01" db="EMBL/GenBank/DDBJ databases">
        <title>Novel species of the genus Asticcacaulis isolated from rivers.</title>
        <authorList>
            <person name="Lu H."/>
        </authorList>
    </citation>
    <scope>NUCLEOTIDE SEQUENCE [LARGE SCALE GENOMIC DNA]</scope>
    <source>
        <strain evidence="1 2">DXS10W</strain>
    </source>
</reference>
<evidence type="ECO:0000313" key="1">
    <source>
        <dbReference type="EMBL" id="MDC7692693.1"/>
    </source>
</evidence>
<dbReference type="EMBL" id="JAQQKW010000001">
    <property type="protein sequence ID" value="MDC7692693.1"/>
    <property type="molecule type" value="Genomic_DNA"/>
</dbReference>
<accession>A0ABT5I995</accession>
<keyword evidence="2" id="KW-1185">Reference proteome</keyword>
<organism evidence="1 2">
    <name type="scientific">Asticcacaulis currens</name>
    <dbReference type="NCBI Taxonomy" id="2984210"/>
    <lineage>
        <taxon>Bacteria</taxon>
        <taxon>Pseudomonadati</taxon>
        <taxon>Pseudomonadota</taxon>
        <taxon>Alphaproteobacteria</taxon>
        <taxon>Caulobacterales</taxon>
        <taxon>Caulobacteraceae</taxon>
        <taxon>Asticcacaulis</taxon>
    </lineage>
</organism>